<dbReference type="Gene3D" id="2.60.260.40">
    <property type="entry name" value="q5lls5 like domains"/>
    <property type="match status" value="1"/>
</dbReference>
<feature type="compositionally biased region" description="Polar residues" evidence="1">
    <location>
        <begin position="46"/>
        <end position="60"/>
    </location>
</feature>
<dbReference type="Pfam" id="PF10276">
    <property type="entry name" value="zf-CHCC"/>
    <property type="match status" value="1"/>
</dbReference>
<evidence type="ECO:0000313" key="4">
    <source>
        <dbReference type="Proteomes" id="UP000269539"/>
    </source>
</evidence>
<dbReference type="InterPro" id="IPR019401">
    <property type="entry name" value="Znf_CHCC"/>
</dbReference>
<feature type="region of interest" description="Disordered" evidence="1">
    <location>
        <begin position="184"/>
        <end position="222"/>
    </location>
</feature>
<dbReference type="Proteomes" id="UP000269539">
    <property type="component" value="Unassembled WGS sequence"/>
</dbReference>
<comment type="caution">
    <text evidence="3">The sequence shown here is derived from an EMBL/GenBank/DDBJ whole genome shotgun (WGS) entry which is preliminary data.</text>
</comment>
<dbReference type="GO" id="GO:0005739">
    <property type="term" value="C:mitochondrion"/>
    <property type="evidence" value="ECO:0007669"/>
    <property type="project" value="GOC"/>
</dbReference>
<sequence>MLQYSTHRLLPAFTRRSAAIRAYTTSSHSTDNPVPANDPNPKQPHTPVSSTNQLPTSSGGTHDKVLQESTEDAEQKRVMQAPNRETVWSKSQKPRSEAMVGPRFEQTIMEDQPRPYAAIDLIHKQPVRWTNKRSVSCDGGGGPLGHPRIFINVDKPQICWCTYCGVPYAHTHHRKFLESLPETSYPLDPIEDPATLPSSERAGKTGSTEPYQTPTGAPLEQR</sequence>
<dbReference type="GO" id="GO:0006120">
    <property type="term" value="P:mitochondrial electron transport, NADH to ubiquinone"/>
    <property type="evidence" value="ECO:0007669"/>
    <property type="project" value="TreeGrafter"/>
</dbReference>
<evidence type="ECO:0000259" key="2">
    <source>
        <dbReference type="Pfam" id="PF10276"/>
    </source>
</evidence>
<feature type="compositionally biased region" description="Polar residues" evidence="1">
    <location>
        <begin position="23"/>
        <end position="32"/>
    </location>
</feature>
<name>A0A3M7BRM9_HORWE</name>
<proteinExistence type="predicted"/>
<reference evidence="3 4" key="1">
    <citation type="journal article" date="2018" name="BMC Genomics">
        <title>Genomic evidence for intraspecific hybridization in a clonal and extremely halotolerant yeast.</title>
        <authorList>
            <person name="Gostincar C."/>
            <person name="Stajich J.E."/>
            <person name="Zupancic J."/>
            <person name="Zalar P."/>
            <person name="Gunde-Cimerman N."/>
        </authorList>
    </citation>
    <scope>NUCLEOTIDE SEQUENCE [LARGE SCALE GENOMIC DNA]</scope>
    <source>
        <strain evidence="3 4">EXF-10513</strain>
    </source>
</reference>
<organism evidence="3 4">
    <name type="scientific">Hortaea werneckii</name>
    <name type="common">Black yeast</name>
    <name type="synonym">Cladosporium werneckii</name>
    <dbReference type="NCBI Taxonomy" id="91943"/>
    <lineage>
        <taxon>Eukaryota</taxon>
        <taxon>Fungi</taxon>
        <taxon>Dikarya</taxon>
        <taxon>Ascomycota</taxon>
        <taxon>Pezizomycotina</taxon>
        <taxon>Dothideomycetes</taxon>
        <taxon>Dothideomycetidae</taxon>
        <taxon>Mycosphaerellales</taxon>
        <taxon>Teratosphaeriaceae</taxon>
        <taxon>Hortaea</taxon>
    </lineage>
</organism>
<dbReference type="PANTHER" id="PTHR13156:SF0">
    <property type="entry name" value="NADH DEHYDROGENASE [UBIQUINONE] IRON-SULFUR PROTEIN 6, MITOCHONDRIAL"/>
    <property type="match status" value="1"/>
</dbReference>
<dbReference type="AlphaFoldDB" id="A0A3M7BRM9"/>
<dbReference type="EMBL" id="QWIO01003799">
    <property type="protein sequence ID" value="RMY42421.1"/>
    <property type="molecule type" value="Genomic_DNA"/>
</dbReference>
<evidence type="ECO:0000256" key="1">
    <source>
        <dbReference type="SAM" id="MobiDB-lite"/>
    </source>
</evidence>
<feature type="region of interest" description="Disordered" evidence="1">
    <location>
        <begin position="23"/>
        <end position="100"/>
    </location>
</feature>
<gene>
    <name evidence="3" type="ORF">D0864_16100</name>
</gene>
<feature type="compositionally biased region" description="Polar residues" evidence="1">
    <location>
        <begin position="205"/>
        <end position="215"/>
    </location>
</feature>
<evidence type="ECO:0000313" key="3">
    <source>
        <dbReference type="EMBL" id="RMY42421.1"/>
    </source>
</evidence>
<protein>
    <recommendedName>
        <fullName evidence="2">Zinc finger CHCC-type domain-containing protein</fullName>
    </recommendedName>
</protein>
<dbReference type="FunFam" id="2.60.260.40:FF:000003">
    <property type="entry name" value="NADH dehydrogenase [ubiquinone] iron-sulfur protein 6, mitochondrial"/>
    <property type="match status" value="1"/>
</dbReference>
<dbReference type="PANTHER" id="PTHR13156">
    <property type="entry name" value="NADH-UBIQUINONE OXIDOREDUCTASE 13 KD-A SUBUNIT"/>
    <property type="match status" value="1"/>
</dbReference>
<feature type="domain" description="Zinc finger CHCC-type" evidence="2">
    <location>
        <begin position="133"/>
        <end position="168"/>
    </location>
</feature>
<accession>A0A3M7BRM9</accession>